<proteinExistence type="predicted"/>
<dbReference type="Proteomes" id="UP001243009">
    <property type="component" value="Unassembled WGS sequence"/>
</dbReference>
<sequence length="91" mass="10335">MMYNKEGAVKFLEDERDRLAEDIAQARGHGMTPETVIRVTKDWSNATAKAMSTSNNFSFRQAARLHRVLKDIEAAERGTDVLLRNLTELPE</sequence>
<dbReference type="RefSeq" id="WP_305106836.1">
    <property type="nucleotide sequence ID" value="NZ_JAUTWS010000038.1"/>
</dbReference>
<name>A0ABT9E7D9_9PROT</name>
<protein>
    <submittedName>
        <fullName evidence="1">Uncharacterized protein</fullName>
    </submittedName>
</protein>
<keyword evidence="2" id="KW-1185">Reference proteome</keyword>
<accession>A0ABT9E7D9</accession>
<organism evidence="1 2">
    <name type="scientific">Paracraurococcus lichenis</name>
    <dbReference type="NCBI Taxonomy" id="3064888"/>
    <lineage>
        <taxon>Bacteria</taxon>
        <taxon>Pseudomonadati</taxon>
        <taxon>Pseudomonadota</taxon>
        <taxon>Alphaproteobacteria</taxon>
        <taxon>Acetobacterales</taxon>
        <taxon>Roseomonadaceae</taxon>
        <taxon>Paracraurococcus</taxon>
    </lineage>
</organism>
<gene>
    <name evidence="1" type="ORF">Q7A36_26795</name>
</gene>
<evidence type="ECO:0000313" key="1">
    <source>
        <dbReference type="EMBL" id="MDO9711980.1"/>
    </source>
</evidence>
<reference evidence="1 2" key="1">
    <citation type="submission" date="2023-08" db="EMBL/GenBank/DDBJ databases">
        <title>The draft genome sequence of Paracraurococcus sp. LOR1-02.</title>
        <authorList>
            <person name="Kingkaew E."/>
            <person name="Tanasupawat S."/>
        </authorList>
    </citation>
    <scope>NUCLEOTIDE SEQUENCE [LARGE SCALE GENOMIC DNA]</scope>
    <source>
        <strain evidence="1 2">LOR1-02</strain>
    </source>
</reference>
<dbReference type="EMBL" id="JAUTWS010000038">
    <property type="protein sequence ID" value="MDO9711980.1"/>
    <property type="molecule type" value="Genomic_DNA"/>
</dbReference>
<comment type="caution">
    <text evidence="1">The sequence shown here is derived from an EMBL/GenBank/DDBJ whole genome shotgun (WGS) entry which is preliminary data.</text>
</comment>
<evidence type="ECO:0000313" key="2">
    <source>
        <dbReference type="Proteomes" id="UP001243009"/>
    </source>
</evidence>